<gene>
    <name evidence="1" type="ORF">SVA_3292</name>
</gene>
<reference evidence="1 2" key="1">
    <citation type="submission" date="2015-08" db="EMBL/GenBank/DDBJ databases">
        <title>Complete genome sequence of Sulfurifustis variabilis.</title>
        <authorList>
            <person name="Miura A."/>
            <person name="Kojima H."/>
            <person name="Fukui M."/>
        </authorList>
    </citation>
    <scope>NUCLEOTIDE SEQUENCE [LARGE SCALE GENOMIC DNA]</scope>
    <source>
        <strain evidence="2">skN76</strain>
    </source>
</reference>
<protein>
    <submittedName>
        <fullName evidence="1">Uncharacterized protein</fullName>
    </submittedName>
</protein>
<dbReference type="KEGG" id="sva:SVA_3292"/>
<organism evidence="1 2">
    <name type="scientific">Sulfurifustis variabilis</name>
    <dbReference type="NCBI Taxonomy" id="1675686"/>
    <lineage>
        <taxon>Bacteria</taxon>
        <taxon>Pseudomonadati</taxon>
        <taxon>Pseudomonadota</taxon>
        <taxon>Gammaproteobacteria</taxon>
        <taxon>Acidiferrobacterales</taxon>
        <taxon>Acidiferrobacteraceae</taxon>
        <taxon>Sulfurifustis</taxon>
    </lineage>
</organism>
<dbReference type="RefSeq" id="WP_096462198.1">
    <property type="nucleotide sequence ID" value="NZ_AP014936.1"/>
</dbReference>
<sequence length="87" mass="9680">MKRLRINLHIRDDVSPRLYEALASLPPRPRAELLRRLAELGLRPAAPTVPQLDRDEATAVAAMTEASDPRDRDAFGDELVRIVSGLP</sequence>
<accession>A0A1C7AF33</accession>
<name>A0A1C7AF33_9GAMM</name>
<dbReference type="EMBL" id="AP014936">
    <property type="protein sequence ID" value="BAU49840.1"/>
    <property type="molecule type" value="Genomic_DNA"/>
</dbReference>
<evidence type="ECO:0000313" key="1">
    <source>
        <dbReference type="EMBL" id="BAU49840.1"/>
    </source>
</evidence>
<dbReference type="Proteomes" id="UP000218899">
    <property type="component" value="Chromosome"/>
</dbReference>
<proteinExistence type="predicted"/>
<dbReference type="AlphaFoldDB" id="A0A1C7AF33"/>
<keyword evidence="2" id="KW-1185">Reference proteome</keyword>
<evidence type="ECO:0000313" key="2">
    <source>
        <dbReference type="Proteomes" id="UP000218899"/>
    </source>
</evidence>